<dbReference type="Proteomes" id="UP000811899">
    <property type="component" value="Unassembled WGS sequence"/>
</dbReference>
<sequence length="349" mass="39508">MRTTKSEMTKSPLFISVVIATFNRAEHLEKCLVTLDLQSCDRDSFEVIVVNDGSTDNTDEVLKSFANRCSINFRTAHHENRGVSYSRNVGISLSRGEFILFTDDDCRLPASWISQCIGHIEHLSSDVIGIGGPLDSIVEEGSRFAAEFVKYIDEFNHIPTLGRFRIRPVHVKNLTVKDVVPYLRTSNALFRKRMLIEVKGFDEVFRRPGGEDPDICFRLLALGGRFEFDTSLVVRHVCRATLAAYFKTLANYVGGEYLCRKNRRLYPFKALRLNYEYIPLQKICSSILALIGYPGAVVKASALHGHGLGHAMIFPLLVAISKKYALWIAMKCQLDEWRKAVACYQQKTN</sequence>
<dbReference type="RefSeq" id="WP_214171303.1">
    <property type="nucleotide sequence ID" value="NZ_JAHCVJ010000003.1"/>
</dbReference>
<evidence type="ECO:0000313" key="3">
    <source>
        <dbReference type="Proteomes" id="UP000811899"/>
    </source>
</evidence>
<dbReference type="PANTHER" id="PTHR43685:SF3">
    <property type="entry name" value="SLR2126 PROTEIN"/>
    <property type="match status" value="1"/>
</dbReference>
<dbReference type="AlphaFoldDB" id="A0AAW4L9L1"/>
<dbReference type="Gene3D" id="3.90.550.10">
    <property type="entry name" value="Spore Coat Polysaccharide Biosynthesis Protein SpsA, Chain A"/>
    <property type="match status" value="1"/>
</dbReference>
<organism evidence="2 3">
    <name type="scientific">Geoanaerobacter pelophilus</name>
    <dbReference type="NCBI Taxonomy" id="60036"/>
    <lineage>
        <taxon>Bacteria</taxon>
        <taxon>Pseudomonadati</taxon>
        <taxon>Thermodesulfobacteriota</taxon>
        <taxon>Desulfuromonadia</taxon>
        <taxon>Geobacterales</taxon>
        <taxon>Geobacteraceae</taxon>
        <taxon>Geoanaerobacter</taxon>
    </lineage>
</organism>
<dbReference type="SUPFAM" id="SSF53448">
    <property type="entry name" value="Nucleotide-diphospho-sugar transferases"/>
    <property type="match status" value="1"/>
</dbReference>
<dbReference type="GO" id="GO:0016757">
    <property type="term" value="F:glycosyltransferase activity"/>
    <property type="evidence" value="ECO:0007669"/>
    <property type="project" value="UniProtKB-KW"/>
</dbReference>
<evidence type="ECO:0000313" key="2">
    <source>
        <dbReference type="EMBL" id="MBT0664537.1"/>
    </source>
</evidence>
<accession>A0AAW4L9L1</accession>
<keyword evidence="2" id="KW-0808">Transferase</keyword>
<protein>
    <submittedName>
        <fullName evidence="2">Glycosyltransferase</fullName>
        <ecNumber evidence="2">2.4.-.-</ecNumber>
    </submittedName>
</protein>
<dbReference type="EMBL" id="JAHCVJ010000003">
    <property type="protein sequence ID" value="MBT0664537.1"/>
    <property type="molecule type" value="Genomic_DNA"/>
</dbReference>
<proteinExistence type="predicted"/>
<dbReference type="Pfam" id="PF00535">
    <property type="entry name" value="Glycos_transf_2"/>
    <property type="match status" value="1"/>
</dbReference>
<feature type="domain" description="Glycosyltransferase 2-like" evidence="1">
    <location>
        <begin position="16"/>
        <end position="195"/>
    </location>
</feature>
<dbReference type="EC" id="2.4.-.-" evidence="2"/>
<dbReference type="PANTHER" id="PTHR43685">
    <property type="entry name" value="GLYCOSYLTRANSFERASE"/>
    <property type="match status" value="1"/>
</dbReference>
<dbReference type="InterPro" id="IPR029044">
    <property type="entry name" value="Nucleotide-diphossugar_trans"/>
</dbReference>
<gene>
    <name evidence="2" type="ORF">KI809_09525</name>
</gene>
<reference evidence="2 3" key="1">
    <citation type="submission" date="2021-05" db="EMBL/GenBank/DDBJ databases">
        <title>The draft genome of Geobacter pelophilus DSM 12255.</title>
        <authorList>
            <person name="Xu Z."/>
            <person name="Masuda Y."/>
            <person name="Itoh H."/>
            <person name="Senoo K."/>
        </authorList>
    </citation>
    <scope>NUCLEOTIDE SEQUENCE [LARGE SCALE GENOMIC DNA]</scope>
    <source>
        <strain evidence="2 3">DSM 12255</strain>
    </source>
</reference>
<dbReference type="InterPro" id="IPR001173">
    <property type="entry name" value="Glyco_trans_2-like"/>
</dbReference>
<dbReference type="InterPro" id="IPR050834">
    <property type="entry name" value="Glycosyltransf_2"/>
</dbReference>
<comment type="caution">
    <text evidence="2">The sequence shown here is derived from an EMBL/GenBank/DDBJ whole genome shotgun (WGS) entry which is preliminary data.</text>
</comment>
<evidence type="ECO:0000259" key="1">
    <source>
        <dbReference type="Pfam" id="PF00535"/>
    </source>
</evidence>
<keyword evidence="2" id="KW-0328">Glycosyltransferase</keyword>
<keyword evidence="3" id="KW-1185">Reference proteome</keyword>
<name>A0AAW4L9L1_9BACT</name>